<evidence type="ECO:0000313" key="2">
    <source>
        <dbReference type="Proteomes" id="UP000054870"/>
    </source>
</evidence>
<protein>
    <submittedName>
        <fullName evidence="1">Uncharacterized protein</fullName>
    </submittedName>
</protein>
<dbReference type="EMBL" id="FCOF02000022">
    <property type="protein sequence ID" value="SAK77052.1"/>
    <property type="molecule type" value="Genomic_DNA"/>
</dbReference>
<accession>A0A158C3Z6</accession>
<gene>
    <name evidence="1" type="ORF">AWB75_04468</name>
</gene>
<reference evidence="1" key="1">
    <citation type="submission" date="2016-01" db="EMBL/GenBank/DDBJ databases">
        <authorList>
            <person name="Peeters C."/>
        </authorList>
    </citation>
    <scope>NUCLEOTIDE SEQUENCE [LARGE SCALE GENOMIC DNA]</scope>
    <source>
        <strain evidence="1">LMG 29318</strain>
    </source>
</reference>
<evidence type="ECO:0000313" key="1">
    <source>
        <dbReference type="EMBL" id="SAK77052.1"/>
    </source>
</evidence>
<dbReference type="Proteomes" id="UP000054870">
    <property type="component" value="Unassembled WGS sequence"/>
</dbReference>
<keyword evidence="2" id="KW-1185">Reference proteome</keyword>
<name>A0A158C3Z6_9BURK</name>
<organism evidence="1 2">
    <name type="scientific">Caballeronia catudaia</name>
    <dbReference type="NCBI Taxonomy" id="1777136"/>
    <lineage>
        <taxon>Bacteria</taxon>
        <taxon>Pseudomonadati</taxon>
        <taxon>Pseudomonadota</taxon>
        <taxon>Betaproteobacteria</taxon>
        <taxon>Burkholderiales</taxon>
        <taxon>Burkholderiaceae</taxon>
        <taxon>Caballeronia</taxon>
    </lineage>
</organism>
<proteinExistence type="predicted"/>
<comment type="caution">
    <text evidence="1">The sequence shown here is derived from an EMBL/GenBank/DDBJ whole genome shotgun (WGS) entry which is preliminary data.</text>
</comment>
<dbReference type="AlphaFoldDB" id="A0A158C3Z6"/>
<sequence>MGGVMEPPETGIKAESNTTVTSVPAWQSAARTQMGANNAPVPVRNISSAAANARIRWHMFDTTPHELPAAVDVAAEEGVPHLSSEILWRRRCSSTVWVRDGVVPTKTSAPGPWPESGGGCDHAVEHGISGTFNRRLAAAARDRRRPDLARRAALTGDDVWHANKGVAKGRFRPLRALKSTSTTL</sequence>